<proteinExistence type="predicted"/>
<keyword evidence="3" id="KW-1185">Reference proteome</keyword>
<accession>A0AAD9LVB8</accession>
<name>A0AAD9LVB8_9PEZI</name>
<feature type="signal peptide" evidence="1">
    <location>
        <begin position="1"/>
        <end position="18"/>
    </location>
</feature>
<dbReference type="EMBL" id="MU843040">
    <property type="protein sequence ID" value="KAK2022499.1"/>
    <property type="molecule type" value="Genomic_DNA"/>
</dbReference>
<dbReference type="Proteomes" id="UP001232148">
    <property type="component" value="Unassembled WGS sequence"/>
</dbReference>
<evidence type="ECO:0000256" key="1">
    <source>
        <dbReference type="SAM" id="SignalP"/>
    </source>
</evidence>
<reference evidence="2" key="1">
    <citation type="submission" date="2021-06" db="EMBL/GenBank/DDBJ databases">
        <title>Comparative genomics, transcriptomics and evolutionary studies reveal genomic signatures of adaptation to plant cell wall in hemibiotrophic fungi.</title>
        <authorList>
            <consortium name="DOE Joint Genome Institute"/>
            <person name="Baroncelli R."/>
            <person name="Diaz J.F."/>
            <person name="Benocci T."/>
            <person name="Peng M."/>
            <person name="Battaglia E."/>
            <person name="Haridas S."/>
            <person name="Andreopoulos W."/>
            <person name="Labutti K."/>
            <person name="Pangilinan J."/>
            <person name="Floch G.L."/>
            <person name="Makela M.R."/>
            <person name="Henrissat B."/>
            <person name="Grigoriev I.V."/>
            <person name="Crouch J.A."/>
            <person name="De Vries R.P."/>
            <person name="Sukno S.A."/>
            <person name="Thon M.R."/>
        </authorList>
    </citation>
    <scope>NUCLEOTIDE SEQUENCE</scope>
    <source>
        <strain evidence="2">MAFF235873</strain>
    </source>
</reference>
<organism evidence="2 3">
    <name type="scientific">Colletotrichum zoysiae</name>
    <dbReference type="NCBI Taxonomy" id="1216348"/>
    <lineage>
        <taxon>Eukaryota</taxon>
        <taxon>Fungi</taxon>
        <taxon>Dikarya</taxon>
        <taxon>Ascomycota</taxon>
        <taxon>Pezizomycotina</taxon>
        <taxon>Sordariomycetes</taxon>
        <taxon>Hypocreomycetidae</taxon>
        <taxon>Glomerellales</taxon>
        <taxon>Glomerellaceae</taxon>
        <taxon>Colletotrichum</taxon>
        <taxon>Colletotrichum graminicola species complex</taxon>
    </lineage>
</organism>
<comment type="caution">
    <text evidence="2">The sequence shown here is derived from an EMBL/GenBank/DDBJ whole genome shotgun (WGS) entry which is preliminary data.</text>
</comment>
<dbReference type="AlphaFoldDB" id="A0AAD9LVB8"/>
<keyword evidence="1" id="KW-0732">Signal</keyword>
<feature type="chain" id="PRO_5041908917" evidence="1">
    <location>
        <begin position="19"/>
        <end position="106"/>
    </location>
</feature>
<protein>
    <submittedName>
        <fullName evidence="2">Uncharacterized protein</fullName>
    </submittedName>
</protein>
<evidence type="ECO:0000313" key="3">
    <source>
        <dbReference type="Proteomes" id="UP001232148"/>
    </source>
</evidence>
<evidence type="ECO:0000313" key="2">
    <source>
        <dbReference type="EMBL" id="KAK2022499.1"/>
    </source>
</evidence>
<sequence length="106" mass="11922">MKPSTLLYAMRFAQLVLAFPTPAIISTMASHAWGEACSRIRTTRMPMRHTPPVSSVKDVEEYLGQKTEFEFDNRPVSPPEHMQPSFAVAAPRPLKTTYLQSLSTQL</sequence>
<gene>
    <name evidence="2" type="ORF">LX32DRAFT_192071</name>
</gene>